<accession>A0ACB7PJD6</accession>
<reference evidence="1 2" key="1">
    <citation type="journal article" date="2021" name="Nat. Commun.">
        <title>Genetic determinants of endophytism in the Arabidopsis root mycobiome.</title>
        <authorList>
            <person name="Mesny F."/>
            <person name="Miyauchi S."/>
            <person name="Thiergart T."/>
            <person name="Pickel B."/>
            <person name="Atanasova L."/>
            <person name="Karlsson M."/>
            <person name="Huettel B."/>
            <person name="Barry K.W."/>
            <person name="Haridas S."/>
            <person name="Chen C."/>
            <person name="Bauer D."/>
            <person name="Andreopoulos W."/>
            <person name="Pangilinan J."/>
            <person name="LaButti K."/>
            <person name="Riley R."/>
            <person name="Lipzen A."/>
            <person name="Clum A."/>
            <person name="Drula E."/>
            <person name="Henrissat B."/>
            <person name="Kohler A."/>
            <person name="Grigoriev I.V."/>
            <person name="Martin F.M."/>
            <person name="Hacquard S."/>
        </authorList>
    </citation>
    <scope>NUCLEOTIDE SEQUENCE [LARGE SCALE GENOMIC DNA]</scope>
    <source>
        <strain evidence="1 2">MPI-SDFR-AT-0079</strain>
    </source>
</reference>
<organism evidence="1 2">
    <name type="scientific">Chaetomium tenue</name>
    <dbReference type="NCBI Taxonomy" id="1854479"/>
    <lineage>
        <taxon>Eukaryota</taxon>
        <taxon>Fungi</taxon>
        <taxon>Dikarya</taxon>
        <taxon>Ascomycota</taxon>
        <taxon>Pezizomycotina</taxon>
        <taxon>Sordariomycetes</taxon>
        <taxon>Sordariomycetidae</taxon>
        <taxon>Sordariales</taxon>
        <taxon>Chaetomiaceae</taxon>
        <taxon>Chaetomium</taxon>
    </lineage>
</organism>
<sequence length="408" mass="45516">MADPTPKPKRPFSKVIIVGAGPSGLLLALLLSKHGIPVHILEAAADLDPRPRAAHYGGPAIPEFERAGIAAEIRKRGIVINTMCWRYPADANTDGGGGGGGRAGEDLDRLMLEEVEGKYGGVVEWGRKVVGVGQDAEGAWCEVEVEGKGREVVRGDYVVGCDGANSAVRKSLFGEEFPGFTWDAQIIATNTYYPFAEKFGWHDANFIVHPEHFFMAARITRDGLYRITYGETPGLTNEEYLTRQPWKFETILPGHPKPDEYKVISTSPYRMHQRCAPKFRVGRVMLVADAAHLCNPWGGLGITGGFVDVGGLYDCLAGIWDGKADDSILELYSEKRIEKWRTIIDPISQENFRRVSDKDPATRFHRDEFMQMLKKGESDEVFLKELLLGPMDVRYDFTQHYHDAQKKE</sequence>
<evidence type="ECO:0000313" key="2">
    <source>
        <dbReference type="Proteomes" id="UP000724584"/>
    </source>
</evidence>
<proteinExistence type="predicted"/>
<evidence type="ECO:0000313" key="1">
    <source>
        <dbReference type="EMBL" id="KAH6649324.1"/>
    </source>
</evidence>
<dbReference type="EMBL" id="JAGIZQ010000001">
    <property type="protein sequence ID" value="KAH6649324.1"/>
    <property type="molecule type" value="Genomic_DNA"/>
</dbReference>
<keyword evidence="2" id="KW-1185">Reference proteome</keyword>
<comment type="caution">
    <text evidence="1">The sequence shown here is derived from an EMBL/GenBank/DDBJ whole genome shotgun (WGS) entry which is preliminary data.</text>
</comment>
<protein>
    <submittedName>
        <fullName evidence="1">Uncharacterized protein</fullName>
    </submittedName>
</protein>
<name>A0ACB7PJD6_9PEZI</name>
<dbReference type="Proteomes" id="UP000724584">
    <property type="component" value="Unassembled WGS sequence"/>
</dbReference>
<gene>
    <name evidence="1" type="ORF">F5144DRAFT_634524</name>
</gene>